<feature type="domain" description="VOC" evidence="1">
    <location>
        <begin position="152"/>
        <end position="269"/>
    </location>
</feature>
<evidence type="ECO:0000313" key="2">
    <source>
        <dbReference type="EMBL" id="PSL43563.1"/>
    </source>
</evidence>
<evidence type="ECO:0000313" key="3">
    <source>
        <dbReference type="Proteomes" id="UP000242310"/>
    </source>
</evidence>
<dbReference type="PANTHER" id="PTHR36110:SF2">
    <property type="entry name" value="RING-CLEAVING DIOXYGENASE MHQE-RELATED"/>
    <property type="match status" value="1"/>
</dbReference>
<evidence type="ECO:0000259" key="1">
    <source>
        <dbReference type="PROSITE" id="PS51819"/>
    </source>
</evidence>
<sequence length="310" mass="34682">MQVNTKGIHHITAIVGPPQENIEFYGEVLGLRLVKTTVNFDDPGTYHLYFGDETGKPGSIMTFFPIPVNERPIPGSRQVETTIFQVPPAALPFWASRLENYGVSYEEKERFGSKYLQFQDPHGLKLEMVEDKRGEAFESGTGAITPDEAIKGFYGAVLHSADHEATGRVLTELLGFSYEGSEGSIHRYTVGSGLGHTIDVMEAEAPAGEMGAGIHHHIAFRASSHQEHEVWKKKILNYGIHATDIKDRQYFKSIYFREPGGILFEIATDPPGFMIDESKEELGSNLRLPDWLEPHREQISDQLPIIGSRR</sequence>
<gene>
    <name evidence="2" type="ORF">B0H94_11039</name>
</gene>
<dbReference type="AlphaFoldDB" id="A0A2P8HBG0"/>
<reference evidence="2 3" key="1">
    <citation type="submission" date="2018-03" db="EMBL/GenBank/DDBJ databases">
        <title>Genomic Encyclopedia of Type Strains, Phase III (KMG-III): the genomes of soil and plant-associated and newly described type strains.</title>
        <authorList>
            <person name="Whitman W."/>
        </authorList>
    </citation>
    <scope>NUCLEOTIDE SEQUENCE [LARGE SCALE GENOMIC DNA]</scope>
    <source>
        <strain evidence="2 3">CGMCC 1.07653</strain>
    </source>
</reference>
<dbReference type="Pfam" id="PF00903">
    <property type="entry name" value="Glyoxalase"/>
    <property type="match status" value="2"/>
</dbReference>
<dbReference type="OrthoDB" id="9785698at2"/>
<proteinExistence type="predicted"/>
<dbReference type="PANTHER" id="PTHR36110">
    <property type="entry name" value="RING-CLEAVING DIOXYGENASE MHQE-RELATED"/>
    <property type="match status" value="1"/>
</dbReference>
<dbReference type="Proteomes" id="UP000242310">
    <property type="component" value="Unassembled WGS sequence"/>
</dbReference>
<dbReference type="PROSITE" id="PS51819">
    <property type="entry name" value="VOC"/>
    <property type="match status" value="2"/>
</dbReference>
<dbReference type="EMBL" id="PYAV01000010">
    <property type="protein sequence ID" value="PSL43563.1"/>
    <property type="molecule type" value="Genomic_DNA"/>
</dbReference>
<dbReference type="InterPro" id="IPR029068">
    <property type="entry name" value="Glyas_Bleomycin-R_OHBP_Dase"/>
</dbReference>
<dbReference type="InterPro" id="IPR052537">
    <property type="entry name" value="Extradiol_RC_dioxygenase"/>
</dbReference>
<organism evidence="2 3">
    <name type="scientific">Salsuginibacillus halophilus</name>
    <dbReference type="NCBI Taxonomy" id="517424"/>
    <lineage>
        <taxon>Bacteria</taxon>
        <taxon>Bacillati</taxon>
        <taxon>Bacillota</taxon>
        <taxon>Bacilli</taxon>
        <taxon>Bacillales</taxon>
        <taxon>Bacillaceae</taxon>
        <taxon>Salsuginibacillus</taxon>
    </lineage>
</organism>
<keyword evidence="3" id="KW-1185">Reference proteome</keyword>
<dbReference type="InterPro" id="IPR037523">
    <property type="entry name" value="VOC_core"/>
</dbReference>
<name>A0A2P8HBG0_9BACI</name>
<dbReference type="SUPFAM" id="SSF54593">
    <property type="entry name" value="Glyoxalase/Bleomycin resistance protein/Dihydroxybiphenyl dioxygenase"/>
    <property type="match status" value="1"/>
</dbReference>
<protein>
    <submittedName>
        <fullName evidence="2">Glyoxalase family protein</fullName>
    </submittedName>
</protein>
<dbReference type="CDD" id="cd08347">
    <property type="entry name" value="PcpA_C_like"/>
    <property type="match status" value="1"/>
</dbReference>
<dbReference type="RefSeq" id="WP_106589233.1">
    <property type="nucleotide sequence ID" value="NZ_PYAV01000010.1"/>
</dbReference>
<dbReference type="Gene3D" id="3.10.180.10">
    <property type="entry name" value="2,3-Dihydroxybiphenyl 1,2-Dioxygenase, domain 1"/>
    <property type="match status" value="2"/>
</dbReference>
<dbReference type="InterPro" id="IPR004360">
    <property type="entry name" value="Glyas_Fos-R_dOase_dom"/>
</dbReference>
<comment type="caution">
    <text evidence="2">The sequence shown here is derived from an EMBL/GenBank/DDBJ whole genome shotgun (WGS) entry which is preliminary data.</text>
</comment>
<accession>A0A2P8HBG0</accession>
<feature type="domain" description="VOC" evidence="1">
    <location>
        <begin position="7"/>
        <end position="131"/>
    </location>
</feature>